<dbReference type="Proteomes" id="UP001147782">
    <property type="component" value="Unassembled WGS sequence"/>
</dbReference>
<sequence>MVNHPFIHLVALKGRSGISHSSNFLQQTIDQAIFHSGWVFRLVRTCEELEFELHNPLIGHLVAATATIPWIFQFAKDQQVSSNADRDLGTCARFLSRAATTWPSIPQKFDALRNLQSVAESDLRSGPSEPRTIRFQPSVLWNLLDPKFIRSTKHKQTAREGILSRSDSGQDTHMRIATNFVHPLVDEQSEQPVLSDITAASAFPGVEELEQLPMSELFTQFSSNDLNWLYP</sequence>
<organism evidence="1 2">
    <name type="scientific">Penicillium cataractarum</name>
    <dbReference type="NCBI Taxonomy" id="2100454"/>
    <lineage>
        <taxon>Eukaryota</taxon>
        <taxon>Fungi</taxon>
        <taxon>Dikarya</taxon>
        <taxon>Ascomycota</taxon>
        <taxon>Pezizomycotina</taxon>
        <taxon>Eurotiomycetes</taxon>
        <taxon>Eurotiomycetidae</taxon>
        <taxon>Eurotiales</taxon>
        <taxon>Aspergillaceae</taxon>
        <taxon>Penicillium</taxon>
    </lineage>
</organism>
<name>A0A9W9V5G8_9EURO</name>
<dbReference type="EMBL" id="JAPZBS010000007">
    <property type="protein sequence ID" value="KAJ5368409.1"/>
    <property type="molecule type" value="Genomic_DNA"/>
</dbReference>
<reference evidence="1" key="2">
    <citation type="journal article" date="2023" name="IMA Fungus">
        <title>Comparative genomic study of the Penicillium genus elucidates a diverse pangenome and 15 lateral gene transfer events.</title>
        <authorList>
            <person name="Petersen C."/>
            <person name="Sorensen T."/>
            <person name="Nielsen M.R."/>
            <person name="Sondergaard T.E."/>
            <person name="Sorensen J.L."/>
            <person name="Fitzpatrick D.A."/>
            <person name="Frisvad J.C."/>
            <person name="Nielsen K.L."/>
        </authorList>
    </citation>
    <scope>NUCLEOTIDE SEQUENCE</scope>
    <source>
        <strain evidence="1">IBT 29864</strain>
    </source>
</reference>
<dbReference type="GeneID" id="81440267"/>
<evidence type="ECO:0000313" key="2">
    <source>
        <dbReference type="Proteomes" id="UP001147782"/>
    </source>
</evidence>
<accession>A0A9W9V5G8</accession>
<dbReference type="RefSeq" id="XP_056553151.1">
    <property type="nucleotide sequence ID" value="XM_056701088.1"/>
</dbReference>
<evidence type="ECO:0008006" key="3">
    <source>
        <dbReference type="Google" id="ProtNLM"/>
    </source>
</evidence>
<gene>
    <name evidence="1" type="ORF">N7496_008169</name>
</gene>
<protein>
    <recommendedName>
        <fullName evidence="3">Transcription factor domain-containing protein</fullName>
    </recommendedName>
</protein>
<proteinExistence type="predicted"/>
<keyword evidence="2" id="KW-1185">Reference proteome</keyword>
<dbReference type="AlphaFoldDB" id="A0A9W9V5G8"/>
<dbReference type="OrthoDB" id="2943660at2759"/>
<reference evidence="1" key="1">
    <citation type="submission" date="2022-11" db="EMBL/GenBank/DDBJ databases">
        <authorList>
            <person name="Petersen C."/>
        </authorList>
    </citation>
    <scope>NUCLEOTIDE SEQUENCE</scope>
    <source>
        <strain evidence="1">IBT 29864</strain>
    </source>
</reference>
<comment type="caution">
    <text evidence="1">The sequence shown here is derived from an EMBL/GenBank/DDBJ whole genome shotgun (WGS) entry which is preliminary data.</text>
</comment>
<evidence type="ECO:0000313" key="1">
    <source>
        <dbReference type="EMBL" id="KAJ5368409.1"/>
    </source>
</evidence>